<feature type="region of interest" description="Disordered" evidence="2">
    <location>
        <begin position="39"/>
        <end position="65"/>
    </location>
</feature>
<dbReference type="OrthoDB" id="25887at2759"/>
<sequence>MELALGEFTSVGALDALCSLLNHPTEEDEELDACRGTAVASVGPGDIGPTRSQEQASEKTTDRKDIWEESEITEGTEYEDTLDLREQPEYEVLFKQRVGTEDMFLGMTRKDPSTACCEQMVIRINLPGIKVSEVSLQVKKKFLDLRTPKHKLALHLLHPVDADNGKAKFVADTESLEVTLNMTRELDFINFL</sequence>
<dbReference type="CTD" id="108698284"/>
<organism evidence="5">
    <name type="scientific">Xenopus laevis</name>
    <name type="common">African clawed frog</name>
    <dbReference type="NCBI Taxonomy" id="8355"/>
    <lineage>
        <taxon>Eukaryota</taxon>
        <taxon>Metazoa</taxon>
        <taxon>Chordata</taxon>
        <taxon>Craniata</taxon>
        <taxon>Vertebrata</taxon>
        <taxon>Euteleostomi</taxon>
        <taxon>Amphibia</taxon>
        <taxon>Batrachia</taxon>
        <taxon>Anura</taxon>
        <taxon>Pipoidea</taxon>
        <taxon>Pipidae</taxon>
        <taxon>Xenopodinae</taxon>
        <taxon>Xenopus</taxon>
        <taxon>Xenopus</taxon>
    </lineage>
</organism>
<dbReference type="InterPro" id="IPR026697">
    <property type="entry name" value="DNAAF6"/>
</dbReference>
<dbReference type="PANTHER" id="PTHR21083">
    <property type="entry name" value="TWISTER"/>
    <property type="match status" value="1"/>
</dbReference>
<dbReference type="RefSeq" id="XP_018085146.1">
    <property type="nucleotide sequence ID" value="XM_018229657.2"/>
</dbReference>
<evidence type="ECO:0000259" key="3">
    <source>
        <dbReference type="Pfam" id="PF18201"/>
    </source>
</evidence>
<dbReference type="GeneID" id="108698284"/>
<evidence type="ECO:0000256" key="2">
    <source>
        <dbReference type="SAM" id="MobiDB-lite"/>
    </source>
</evidence>
<dbReference type="GO" id="GO:0005737">
    <property type="term" value="C:cytoplasm"/>
    <property type="evidence" value="ECO:0000318"/>
    <property type="project" value="GO_Central"/>
</dbReference>
<evidence type="ECO:0000313" key="5">
    <source>
        <dbReference type="RefSeq" id="XP_018085144.1"/>
    </source>
</evidence>
<dbReference type="Bgee" id="108698284">
    <property type="expression patterns" value="Expressed in testis and 14 other cell types or tissues"/>
</dbReference>
<dbReference type="AlphaFoldDB" id="A0A1L8F6S4"/>
<reference evidence="5 6" key="1">
    <citation type="submission" date="2022-04" db="UniProtKB">
        <authorList>
            <consortium name="RefSeq"/>
        </authorList>
    </citation>
    <scope>IDENTIFICATION</scope>
    <source>
        <strain evidence="5 6">J_2021</strain>
        <tissue evidence="5 6">Erythrocytes</tissue>
    </source>
</reference>
<dbReference type="GO" id="GO:0051087">
    <property type="term" value="F:protein-folding chaperone binding"/>
    <property type="evidence" value="ECO:0007669"/>
    <property type="project" value="InterPro"/>
</dbReference>
<protein>
    <submittedName>
        <fullName evidence="5 6">Dynein assembly factor 6, axonemal</fullName>
    </submittedName>
</protein>
<dbReference type="STRING" id="8355.A0A1L8F6S4"/>
<dbReference type="Proteomes" id="UP000186698">
    <property type="component" value="Chromosome 8L"/>
</dbReference>
<comment type="similarity">
    <text evidence="1">Belongs to the PIH1 family.</text>
</comment>
<dbReference type="GO" id="GO:0045505">
    <property type="term" value="F:dynein intermediate chain binding"/>
    <property type="evidence" value="ECO:0000318"/>
    <property type="project" value="GO_Central"/>
</dbReference>
<dbReference type="PANTHER" id="PTHR21083:SF0">
    <property type="entry name" value="DYNEIN AXONEMAL ASSEMBLY FACTOR 6"/>
    <property type="match status" value="1"/>
</dbReference>
<dbReference type="GO" id="GO:0070286">
    <property type="term" value="P:axonemal dynein complex assembly"/>
    <property type="evidence" value="ECO:0000318"/>
    <property type="project" value="GO_Central"/>
</dbReference>
<dbReference type="Xenbase" id="XB-GENE-6487930">
    <property type="gene designation" value="dnaaf6.L"/>
</dbReference>
<name>A0A1L8F6S4_XENLA</name>
<evidence type="ECO:0000313" key="7">
    <source>
        <dbReference type="RefSeq" id="XP_018085147.1"/>
    </source>
</evidence>
<dbReference type="KEGG" id="xla:108698284"/>
<dbReference type="PaxDb" id="8355-A0A1L8F6S4"/>
<dbReference type="RefSeq" id="XP_018085147.1">
    <property type="nucleotide sequence ID" value="XM_018229658.2"/>
</dbReference>
<evidence type="ECO:0000313" key="6">
    <source>
        <dbReference type="RefSeq" id="XP_018085146.1"/>
    </source>
</evidence>
<proteinExistence type="inferred from homology"/>
<evidence type="ECO:0000256" key="1">
    <source>
        <dbReference type="ARBA" id="ARBA00008511"/>
    </source>
</evidence>
<dbReference type="GO" id="GO:0030317">
    <property type="term" value="P:flagellated sperm motility"/>
    <property type="evidence" value="ECO:0000318"/>
    <property type="project" value="GO_Central"/>
</dbReference>
<dbReference type="RefSeq" id="XP_018085144.1">
    <property type="nucleotide sequence ID" value="XM_018229655.2"/>
</dbReference>
<evidence type="ECO:0000313" key="4">
    <source>
        <dbReference type="Proteomes" id="UP000186698"/>
    </source>
</evidence>
<gene>
    <name evidence="5 6 7 8" type="primary">dnaaf6.L</name>
</gene>
<evidence type="ECO:0000313" key="8">
    <source>
        <dbReference type="Xenbase" id="XB-GENE-6487930"/>
    </source>
</evidence>
<dbReference type="OMA" id="ESMVVHK"/>
<keyword evidence="4" id="KW-1185">Reference proteome</keyword>
<dbReference type="InterPro" id="IPR008978">
    <property type="entry name" value="HSP20-like_chaperone"/>
</dbReference>
<feature type="compositionally biased region" description="Basic and acidic residues" evidence="2">
    <location>
        <begin position="56"/>
        <end position="65"/>
    </location>
</feature>
<accession>A0A1L8F6S4</accession>
<dbReference type="SUPFAM" id="SSF49764">
    <property type="entry name" value="HSP20-like chaperones"/>
    <property type="match status" value="1"/>
</dbReference>
<dbReference type="Pfam" id="PF18201">
    <property type="entry name" value="PIH1_CS"/>
    <property type="match status" value="1"/>
</dbReference>
<dbReference type="AGR" id="Xenbase:XB-GENE-6487930"/>
<dbReference type="InterPro" id="IPR041442">
    <property type="entry name" value="PIH1D1/2/3_CS-like"/>
</dbReference>
<feature type="domain" description="PIH1D1/2/3 CS-like" evidence="3">
    <location>
        <begin position="87"/>
        <end position="181"/>
    </location>
</feature>